<evidence type="ECO:0000313" key="2">
    <source>
        <dbReference type="Proteomes" id="UP000028294"/>
    </source>
</evidence>
<gene>
    <name evidence="1" type="ORF">IA74_021775</name>
</gene>
<sequence length="193" mass="21394">MNINMKNINMNLRKLRLFSAAVCLARFGTATGGGRIPAIAQGGSHWTMNNLLHGYAEGMPGCLTKRLNEQSARLDTMAQCSKKEIALAKYYTGCYYYGHGDDSATFPWFSRAAQFGQPDAQFNIGLSYEHGFLGQMENLKQAIDWYSKATAQGSSQAMLNLDAIYDEGKFVERNVEKAIGYTGVILTFCTQRV</sequence>
<dbReference type="InterPro" id="IPR011990">
    <property type="entry name" value="TPR-like_helical_dom_sf"/>
</dbReference>
<dbReference type="InterPro" id="IPR050767">
    <property type="entry name" value="Sel1_AlgK"/>
</dbReference>
<dbReference type="Proteomes" id="UP000028294">
    <property type="component" value="Chromosome"/>
</dbReference>
<organism evidence="1 2">
    <name type="scientific">Bacteroides fragilis</name>
    <dbReference type="NCBI Taxonomy" id="817"/>
    <lineage>
        <taxon>Bacteria</taxon>
        <taxon>Pseudomonadati</taxon>
        <taxon>Bacteroidota</taxon>
        <taxon>Bacteroidia</taxon>
        <taxon>Bacteroidales</taxon>
        <taxon>Bacteroidaceae</taxon>
        <taxon>Bacteroides</taxon>
    </lineage>
</organism>
<proteinExistence type="predicted"/>
<evidence type="ECO:0000313" key="1">
    <source>
        <dbReference type="EMBL" id="QCQ38515.1"/>
    </source>
</evidence>
<protein>
    <submittedName>
        <fullName evidence="1">Sel1 repeat family protein</fullName>
    </submittedName>
</protein>
<dbReference type="SMART" id="SM00671">
    <property type="entry name" value="SEL1"/>
    <property type="match status" value="2"/>
</dbReference>
<name>A0A4V1EYI6_BACFG</name>
<dbReference type="RefSeq" id="WP_050496827.1">
    <property type="nucleotide sequence ID" value="NZ_JAGJGV010000003.1"/>
</dbReference>
<dbReference type="InterPro" id="IPR006597">
    <property type="entry name" value="Sel1-like"/>
</dbReference>
<dbReference type="EMBL" id="CP036553">
    <property type="protein sequence ID" value="QCQ38515.1"/>
    <property type="molecule type" value="Genomic_DNA"/>
</dbReference>
<dbReference type="Gene3D" id="1.25.40.10">
    <property type="entry name" value="Tetratricopeptide repeat domain"/>
    <property type="match status" value="1"/>
</dbReference>
<reference evidence="1 2" key="1">
    <citation type="submission" date="2019-03" db="EMBL/GenBank/DDBJ databases">
        <title>Complete genome assembly of MDR B. fragilis.</title>
        <authorList>
            <person name="Sydenham T.V."/>
            <person name="Hasman H."/>
            <person name="Justesen U.S."/>
        </authorList>
    </citation>
    <scope>NUCLEOTIDE SEQUENCE [LARGE SCALE GENOMIC DNA]</scope>
    <source>
        <strain evidence="1 2">DCMOUH0067B</strain>
    </source>
</reference>
<accession>A0A4V1EYI6</accession>
<dbReference type="PANTHER" id="PTHR11102:SF160">
    <property type="entry name" value="ERAD-ASSOCIATED E3 UBIQUITIN-PROTEIN LIGASE COMPONENT HRD3"/>
    <property type="match status" value="1"/>
</dbReference>
<dbReference type="PANTHER" id="PTHR11102">
    <property type="entry name" value="SEL-1-LIKE PROTEIN"/>
    <property type="match status" value="1"/>
</dbReference>
<dbReference type="AlphaFoldDB" id="A0A4V1EYI6"/>
<dbReference type="Pfam" id="PF08238">
    <property type="entry name" value="Sel1"/>
    <property type="match status" value="2"/>
</dbReference>
<dbReference type="SUPFAM" id="SSF81901">
    <property type="entry name" value="HCP-like"/>
    <property type="match status" value="1"/>
</dbReference>